<evidence type="ECO:0000313" key="8">
    <source>
        <dbReference type="EMBL" id="VDM59232.1"/>
    </source>
</evidence>
<proteinExistence type="inferred from homology"/>
<dbReference type="Pfam" id="PF09769">
    <property type="entry name" value="ApoO"/>
    <property type="match status" value="1"/>
</dbReference>
<reference evidence="10" key="1">
    <citation type="submission" date="2017-02" db="UniProtKB">
        <authorList>
            <consortium name="WormBaseParasite"/>
        </authorList>
    </citation>
    <scope>IDENTIFICATION</scope>
</reference>
<comment type="similarity">
    <text evidence="2">Belongs to the apolipoprotein O/MICOS complex subunit Mic27 family.</text>
</comment>
<dbReference type="InterPro" id="IPR019166">
    <property type="entry name" value="MIC26/MIC27"/>
</dbReference>
<keyword evidence="3" id="KW-0812">Transmembrane</keyword>
<evidence type="ECO:0000256" key="5">
    <source>
        <dbReference type="ARBA" id="ARBA00023128"/>
    </source>
</evidence>
<comment type="subcellular location">
    <subcellularLocation>
        <location evidence="7">Mitochondrion inner membrane</location>
    </subcellularLocation>
    <subcellularLocation>
        <location evidence="1">Mitochondrion membrane</location>
    </subcellularLocation>
</comment>
<dbReference type="InterPro" id="IPR033182">
    <property type="entry name" value="MIC26/MIC27_animal"/>
</dbReference>
<evidence type="ECO:0000256" key="6">
    <source>
        <dbReference type="ARBA" id="ARBA00023136"/>
    </source>
</evidence>
<keyword evidence="4" id="KW-1133">Transmembrane helix</keyword>
<evidence type="ECO:0000256" key="1">
    <source>
        <dbReference type="ARBA" id="ARBA00004325"/>
    </source>
</evidence>
<keyword evidence="6" id="KW-0472">Membrane</keyword>
<evidence type="ECO:0000313" key="9">
    <source>
        <dbReference type="Proteomes" id="UP000267027"/>
    </source>
</evidence>
<comment type="subunit">
    <text evidence="7">Component of the mitochondrial contact site and cristae organizing system (MICOS) complex.</text>
</comment>
<dbReference type="GO" id="GO:0061617">
    <property type="term" value="C:MICOS complex"/>
    <property type="evidence" value="ECO:0007669"/>
    <property type="project" value="UniProtKB-UniRule"/>
</dbReference>
<evidence type="ECO:0000256" key="7">
    <source>
        <dbReference type="RuleBase" id="RU363021"/>
    </source>
</evidence>
<dbReference type="WBParaSite" id="ACOC_0000764601-mRNA-1">
    <property type="protein sequence ID" value="ACOC_0000764601-mRNA-1"/>
    <property type="gene ID" value="ACOC_0000764601"/>
</dbReference>
<dbReference type="OrthoDB" id="5973346at2759"/>
<reference evidence="8 9" key="2">
    <citation type="submission" date="2018-11" db="EMBL/GenBank/DDBJ databases">
        <authorList>
            <consortium name="Pathogen Informatics"/>
        </authorList>
    </citation>
    <scope>NUCLEOTIDE SEQUENCE [LARGE SCALE GENOMIC DNA]</scope>
    <source>
        <strain evidence="8 9">Costa Rica</strain>
    </source>
</reference>
<evidence type="ECO:0000256" key="2">
    <source>
        <dbReference type="ARBA" id="ARBA00010904"/>
    </source>
</evidence>
<dbReference type="Proteomes" id="UP000267027">
    <property type="component" value="Unassembled WGS sequence"/>
</dbReference>
<name>A0A0R3PQK4_ANGCS</name>
<dbReference type="PANTHER" id="PTHR14564">
    <property type="entry name" value="MICOS COMPLEX SUBUNIT MIC26 / MIC27 FAMILY MEMBER"/>
    <property type="match status" value="1"/>
</dbReference>
<accession>A0A0R3PQK4</accession>
<evidence type="ECO:0000256" key="3">
    <source>
        <dbReference type="ARBA" id="ARBA00022692"/>
    </source>
</evidence>
<dbReference type="GO" id="GO:0042407">
    <property type="term" value="P:cristae formation"/>
    <property type="evidence" value="ECO:0007669"/>
    <property type="project" value="InterPro"/>
</dbReference>
<protein>
    <recommendedName>
        <fullName evidence="7">MICOS complex subunit</fullName>
    </recommendedName>
</protein>
<evidence type="ECO:0000313" key="10">
    <source>
        <dbReference type="WBParaSite" id="ACOC_0000764601-mRNA-1"/>
    </source>
</evidence>
<gene>
    <name evidence="8" type="ORF">ACOC_LOCUS7647</name>
</gene>
<dbReference type="EMBL" id="UYYA01004062">
    <property type="protein sequence ID" value="VDM59232.1"/>
    <property type="molecule type" value="Genomic_DNA"/>
</dbReference>
<keyword evidence="7" id="KW-0999">Mitochondrion inner membrane</keyword>
<keyword evidence="5 7" id="KW-0496">Mitochondrion</keyword>
<dbReference type="STRING" id="334426.A0A0R3PQK4"/>
<sequence>MFDVKNAVFQLPIYPDGDKEPSYKFVTQDPLPLQKEISTLRKAYAAEYQRISEQFEIVDKTLIVHKHSETKSYVETEWTVLPKAAAITVGGMAGFVLGLKRGYIGRALYTAFGLATMGAFCYPYETVDLVREGIRYSGRAWEQFQNPKVSFRLSPPLWIRGRFSTTQLIWYQDGGGSWYWFTLSWAF</sequence>
<comment type="function">
    <text evidence="7">Component of the MICOS complex, a large protein complex of the mitochondrial inner membrane that plays crucial roles in the maintenance of crista junctions, inner membrane architecture, and formation of contact sites to the outer membrane.</text>
</comment>
<dbReference type="AlphaFoldDB" id="A0A0R3PQK4"/>
<dbReference type="OMA" id="AEQTWYS"/>
<keyword evidence="9" id="KW-1185">Reference proteome</keyword>
<organism evidence="10">
    <name type="scientific">Angiostrongylus costaricensis</name>
    <name type="common">Nematode worm</name>
    <dbReference type="NCBI Taxonomy" id="334426"/>
    <lineage>
        <taxon>Eukaryota</taxon>
        <taxon>Metazoa</taxon>
        <taxon>Ecdysozoa</taxon>
        <taxon>Nematoda</taxon>
        <taxon>Chromadorea</taxon>
        <taxon>Rhabditida</taxon>
        <taxon>Rhabditina</taxon>
        <taxon>Rhabditomorpha</taxon>
        <taxon>Strongyloidea</taxon>
        <taxon>Metastrongylidae</taxon>
        <taxon>Angiostrongylus</taxon>
    </lineage>
</organism>
<evidence type="ECO:0000256" key="4">
    <source>
        <dbReference type="ARBA" id="ARBA00022989"/>
    </source>
</evidence>